<dbReference type="InterPro" id="IPR011333">
    <property type="entry name" value="SKP1/BTB/POZ_sf"/>
</dbReference>
<dbReference type="Gene3D" id="3.30.710.10">
    <property type="entry name" value="Potassium Channel Kv1.1, Chain A"/>
    <property type="match status" value="2"/>
</dbReference>
<dbReference type="Pfam" id="PF00071">
    <property type="entry name" value="Ras"/>
    <property type="match status" value="1"/>
</dbReference>
<dbReference type="GO" id="GO:0007264">
    <property type="term" value="P:small GTPase-mediated signal transduction"/>
    <property type="evidence" value="ECO:0007669"/>
    <property type="project" value="InterPro"/>
</dbReference>
<dbReference type="PROSITE" id="PS51420">
    <property type="entry name" value="RHO"/>
    <property type="match status" value="1"/>
</dbReference>
<accession>A0AAD9K7B8</accession>
<dbReference type="Gene3D" id="3.40.50.300">
    <property type="entry name" value="P-loop containing nucleotide triphosphate hydrolases"/>
    <property type="match status" value="1"/>
</dbReference>
<name>A0AAD9K7B8_RIDPI</name>
<evidence type="ECO:0000259" key="3">
    <source>
        <dbReference type="PROSITE" id="PS50097"/>
    </source>
</evidence>
<dbReference type="InterPro" id="IPR000210">
    <property type="entry name" value="BTB/POZ_dom"/>
</dbReference>
<gene>
    <name evidence="4" type="ORF">NP493_1329g00003</name>
</gene>
<evidence type="ECO:0000256" key="1">
    <source>
        <dbReference type="ARBA" id="ARBA00022741"/>
    </source>
</evidence>
<dbReference type="SMART" id="SM00175">
    <property type="entry name" value="RAB"/>
    <property type="match status" value="1"/>
</dbReference>
<evidence type="ECO:0000313" key="5">
    <source>
        <dbReference type="Proteomes" id="UP001209878"/>
    </source>
</evidence>
<dbReference type="InterPro" id="IPR027417">
    <property type="entry name" value="P-loop_NTPase"/>
</dbReference>
<dbReference type="AlphaFoldDB" id="A0AAD9K7B8"/>
<dbReference type="GO" id="GO:0003924">
    <property type="term" value="F:GTPase activity"/>
    <property type="evidence" value="ECO:0007669"/>
    <property type="project" value="InterPro"/>
</dbReference>
<sequence length="624" mass="69959">MAMSSRSASVGVSSPTSMGQLNLMFMEQMRQDLHVVKCVVVGDTGVGKTRLICSRACGTRYSLPQLSASHVPTVWAIDQYRKSQQVLEKSWGSVDGVSVLLQLWDTFGYHDKDRRFAYGRADVIVVCFSVVRPHSLRSVLSHWYPEIQRISPGVPIILCGTQIDLRYLYTQEEFLKIDKGPFFREIHDSDILLPERGQIVAKEMGAYYYETSVLVPYGVDYMFMNALRAALLHKRDKHIWNVLGSLKRIQKPTCQAPFQPPRPLAPLLVSPAEESDSDLWHQVECDSYCDVVFVTPGGCVSAHAAYLVTASSVFQRLLLTPGEFLRSHVFHGSSQNMESRNMNVTCTDWPAPQCDTVETSSGIGVESLDRSSENREPQQTFLFNHPVFQTLETQPFSDPLNNDGTNWRTVIHLGEAATLPALTCVLRYLYTGQLGSDDAAVLLDVQTLADLLGMPQLVAVVTNIRNHEEFLNSEVLKTLHATVERQTQELLIERGLLADVWFQVDDGLVAGHKALLTARSEVMAHMFGCGHFRECSAKLATRPTRILTTKKSSLLLFQIQFPGVTRDTFLALLYYLYTGQRPLLVNVDCVELIELANRLCLPRLLALTERHLGGCFNGCGERRE</sequence>
<dbReference type="SUPFAM" id="SSF52540">
    <property type="entry name" value="P-loop containing nucleoside triphosphate hydrolases"/>
    <property type="match status" value="1"/>
</dbReference>
<comment type="caution">
    <text evidence="4">The sequence shown here is derived from an EMBL/GenBank/DDBJ whole genome shotgun (WGS) entry which is preliminary data.</text>
</comment>
<dbReference type="SUPFAM" id="SSF54695">
    <property type="entry name" value="POZ domain"/>
    <property type="match status" value="2"/>
</dbReference>
<dbReference type="GO" id="GO:0005525">
    <property type="term" value="F:GTP binding"/>
    <property type="evidence" value="ECO:0007669"/>
    <property type="project" value="UniProtKB-KW"/>
</dbReference>
<dbReference type="InterPro" id="IPR001806">
    <property type="entry name" value="Small_GTPase"/>
</dbReference>
<keyword evidence="1" id="KW-0547">Nucleotide-binding</keyword>
<dbReference type="PROSITE" id="PS51419">
    <property type="entry name" value="RAB"/>
    <property type="match status" value="1"/>
</dbReference>
<proteinExistence type="predicted"/>
<evidence type="ECO:0000313" key="4">
    <source>
        <dbReference type="EMBL" id="KAK2166216.1"/>
    </source>
</evidence>
<keyword evidence="2" id="KW-0342">GTP-binding</keyword>
<evidence type="ECO:0000256" key="2">
    <source>
        <dbReference type="ARBA" id="ARBA00023134"/>
    </source>
</evidence>
<dbReference type="Proteomes" id="UP001209878">
    <property type="component" value="Unassembled WGS sequence"/>
</dbReference>
<dbReference type="SMART" id="SM00225">
    <property type="entry name" value="BTB"/>
    <property type="match status" value="2"/>
</dbReference>
<feature type="domain" description="BTB" evidence="3">
    <location>
        <begin position="498"/>
        <end position="585"/>
    </location>
</feature>
<keyword evidence="5" id="KW-1185">Reference proteome</keyword>
<dbReference type="EMBL" id="JAODUO010001328">
    <property type="protein sequence ID" value="KAK2166216.1"/>
    <property type="molecule type" value="Genomic_DNA"/>
</dbReference>
<protein>
    <recommendedName>
        <fullName evidence="3">BTB domain-containing protein</fullName>
    </recommendedName>
</protein>
<dbReference type="Pfam" id="PF00651">
    <property type="entry name" value="BTB"/>
    <property type="match status" value="1"/>
</dbReference>
<dbReference type="PROSITE" id="PS50097">
    <property type="entry name" value="BTB"/>
    <property type="match status" value="1"/>
</dbReference>
<dbReference type="PRINTS" id="PR00449">
    <property type="entry name" value="RASTRNSFRMNG"/>
</dbReference>
<dbReference type="PANTHER" id="PTHR24072">
    <property type="entry name" value="RHO FAMILY GTPASE"/>
    <property type="match status" value="1"/>
</dbReference>
<dbReference type="SMART" id="SM00174">
    <property type="entry name" value="RHO"/>
    <property type="match status" value="1"/>
</dbReference>
<reference evidence="4" key="1">
    <citation type="journal article" date="2023" name="Mol. Biol. Evol.">
        <title>Third-Generation Sequencing Reveals the Adaptive Role of the Epigenome in Three Deep-Sea Polychaetes.</title>
        <authorList>
            <person name="Perez M."/>
            <person name="Aroh O."/>
            <person name="Sun Y."/>
            <person name="Lan Y."/>
            <person name="Juniper S.K."/>
            <person name="Young C.R."/>
            <person name="Angers B."/>
            <person name="Qian P.Y."/>
        </authorList>
    </citation>
    <scope>NUCLEOTIDE SEQUENCE</scope>
    <source>
        <strain evidence="4">R07B-5</strain>
    </source>
</reference>
<dbReference type="InterPro" id="IPR003578">
    <property type="entry name" value="Small_GTPase_Rho"/>
</dbReference>
<dbReference type="SMART" id="SM00173">
    <property type="entry name" value="RAS"/>
    <property type="match status" value="1"/>
</dbReference>
<organism evidence="4 5">
    <name type="scientific">Ridgeia piscesae</name>
    <name type="common">Tubeworm</name>
    <dbReference type="NCBI Taxonomy" id="27915"/>
    <lineage>
        <taxon>Eukaryota</taxon>
        <taxon>Metazoa</taxon>
        <taxon>Spiralia</taxon>
        <taxon>Lophotrochozoa</taxon>
        <taxon>Annelida</taxon>
        <taxon>Polychaeta</taxon>
        <taxon>Sedentaria</taxon>
        <taxon>Canalipalpata</taxon>
        <taxon>Sabellida</taxon>
        <taxon>Siboglinidae</taxon>
        <taxon>Ridgeia</taxon>
    </lineage>
</organism>